<dbReference type="PROSITE" id="PS00318">
    <property type="entry name" value="HMG_COA_REDUCTASE_2"/>
    <property type="match status" value="1"/>
</dbReference>
<protein>
    <recommendedName>
        <fullName evidence="2">hydroxymethylglutaryl-CoA reductase (NADPH)</fullName>
        <ecNumber evidence="2">1.1.1.34</ecNumber>
    </recommendedName>
</protein>
<organism evidence="5 6">
    <name type="scientific">Portibacter lacus</name>
    <dbReference type="NCBI Taxonomy" id="1099794"/>
    <lineage>
        <taxon>Bacteria</taxon>
        <taxon>Pseudomonadati</taxon>
        <taxon>Bacteroidota</taxon>
        <taxon>Saprospiria</taxon>
        <taxon>Saprospirales</taxon>
        <taxon>Haliscomenobacteraceae</taxon>
        <taxon>Portibacter</taxon>
    </lineage>
</organism>
<dbReference type="Pfam" id="PF00368">
    <property type="entry name" value="HMG-CoA_red"/>
    <property type="match status" value="1"/>
</dbReference>
<dbReference type="RefSeq" id="WP_235294205.1">
    <property type="nucleotide sequence ID" value="NZ_BSOH01000021.1"/>
</dbReference>
<dbReference type="EC" id="1.1.1.34" evidence="2"/>
<evidence type="ECO:0000256" key="1">
    <source>
        <dbReference type="ARBA" id="ARBA00007661"/>
    </source>
</evidence>
<dbReference type="PRINTS" id="PR00071">
    <property type="entry name" value="HMGCOARDTASE"/>
</dbReference>
<dbReference type="AlphaFoldDB" id="A0AA37WFI7"/>
<accession>A0AA37WFI7</accession>
<sequence length="419" mass="46254">MSTDYRNLKILMQEIEDDKRIQRIIQQQNQDHELERIWNRDHYNKEGQDKRLDYLKEKHNLPFENLSNNAGIDDLNELKGNIENFIGFSKVPTGIAGPLLVNGTAASGQFFIPLATTEGALVASYNRGCKAASISGGIRSICITESVQRSPIFKFENIIGVGQFLAWVVHQYEKFEEITSKSSNYAKLRNLKTNIEGNQVNLIFEFNTGDAAGQNMVTFCTSEICSYIIENTPIKPKVWYVESNLSGDKKSNYQSFQNVRGKKVVSEVEIPREVVEKTLRSTPEMMADYWQTSTVSLIQLGSIGAQGHIANGLTALFIATGQDVACISEVIVAVNRMEVTENGNLYASLTMPNLIVGTVGGGTSLPTQRECLEIMECYGAGKARKFAEICCALALAGELSICAAIASGHFVSAHQKLGR</sequence>
<gene>
    <name evidence="5" type="ORF">GCM10007940_32880</name>
</gene>
<keyword evidence="4" id="KW-0560">Oxidoreductase</keyword>
<dbReference type="Gene3D" id="3.30.70.420">
    <property type="entry name" value="Hydroxymethylglutaryl-CoA reductase, class I/II, NAD/NADP-binding domain"/>
    <property type="match status" value="1"/>
</dbReference>
<dbReference type="CDD" id="cd00643">
    <property type="entry name" value="HMG-CoA_reductase_classI"/>
    <property type="match status" value="1"/>
</dbReference>
<dbReference type="Proteomes" id="UP001156666">
    <property type="component" value="Unassembled WGS sequence"/>
</dbReference>
<evidence type="ECO:0000256" key="2">
    <source>
        <dbReference type="ARBA" id="ARBA00012999"/>
    </source>
</evidence>
<dbReference type="PANTHER" id="PTHR10572:SF24">
    <property type="entry name" value="3-HYDROXY-3-METHYLGLUTARYL-COENZYME A REDUCTASE"/>
    <property type="match status" value="1"/>
</dbReference>
<dbReference type="PANTHER" id="PTHR10572">
    <property type="entry name" value="3-HYDROXY-3-METHYLGLUTARYL-COENZYME A REDUCTASE"/>
    <property type="match status" value="1"/>
</dbReference>
<comment type="similarity">
    <text evidence="1">Belongs to the HMG-CoA reductase family.</text>
</comment>
<dbReference type="GO" id="GO:0015936">
    <property type="term" value="P:coenzyme A metabolic process"/>
    <property type="evidence" value="ECO:0007669"/>
    <property type="project" value="InterPro"/>
</dbReference>
<dbReference type="GO" id="GO:0008299">
    <property type="term" value="P:isoprenoid biosynthetic process"/>
    <property type="evidence" value="ECO:0007669"/>
    <property type="project" value="InterPro"/>
</dbReference>
<keyword evidence="6" id="KW-1185">Reference proteome</keyword>
<comment type="caution">
    <text evidence="5">The sequence shown here is derived from an EMBL/GenBank/DDBJ whole genome shotgun (WGS) entry which is preliminary data.</text>
</comment>
<dbReference type="InterPro" id="IPR009023">
    <property type="entry name" value="HMG_CoA_Rdtase_NAD(P)-bd_sf"/>
</dbReference>
<dbReference type="EMBL" id="BSOH01000021">
    <property type="protein sequence ID" value="GLR18672.1"/>
    <property type="molecule type" value="Genomic_DNA"/>
</dbReference>
<dbReference type="SUPFAM" id="SSF56542">
    <property type="entry name" value="Substrate-binding domain of HMG-CoA reductase"/>
    <property type="match status" value="1"/>
</dbReference>
<evidence type="ECO:0000256" key="3">
    <source>
        <dbReference type="ARBA" id="ARBA00022857"/>
    </source>
</evidence>
<proteinExistence type="inferred from homology"/>
<reference evidence="5" key="1">
    <citation type="journal article" date="2014" name="Int. J. Syst. Evol. Microbiol.">
        <title>Complete genome sequence of Corynebacterium casei LMG S-19264T (=DSM 44701T), isolated from a smear-ripened cheese.</title>
        <authorList>
            <consortium name="US DOE Joint Genome Institute (JGI-PGF)"/>
            <person name="Walter F."/>
            <person name="Albersmeier A."/>
            <person name="Kalinowski J."/>
            <person name="Ruckert C."/>
        </authorList>
    </citation>
    <scope>NUCLEOTIDE SEQUENCE</scope>
    <source>
        <strain evidence="5">NBRC 108769</strain>
    </source>
</reference>
<keyword evidence="3" id="KW-0521">NADP</keyword>
<evidence type="ECO:0000256" key="4">
    <source>
        <dbReference type="ARBA" id="ARBA00023002"/>
    </source>
</evidence>
<dbReference type="InterPro" id="IPR004554">
    <property type="entry name" value="HMG_CoA_Rdtase_eu_arc"/>
</dbReference>
<evidence type="ECO:0000313" key="5">
    <source>
        <dbReference type="EMBL" id="GLR18672.1"/>
    </source>
</evidence>
<dbReference type="PROSITE" id="PS50065">
    <property type="entry name" value="HMG_COA_REDUCTASE_4"/>
    <property type="match status" value="1"/>
</dbReference>
<name>A0AA37WFI7_9BACT</name>
<dbReference type="InterPro" id="IPR023074">
    <property type="entry name" value="HMG_CoA_Rdtase_cat_sf"/>
</dbReference>
<reference evidence="5" key="2">
    <citation type="submission" date="2023-01" db="EMBL/GenBank/DDBJ databases">
        <title>Draft genome sequence of Portibacter lacus strain NBRC 108769.</title>
        <authorList>
            <person name="Sun Q."/>
            <person name="Mori K."/>
        </authorList>
    </citation>
    <scope>NUCLEOTIDE SEQUENCE</scope>
    <source>
        <strain evidence="5">NBRC 108769</strain>
    </source>
</reference>
<dbReference type="SUPFAM" id="SSF55035">
    <property type="entry name" value="NAD-binding domain of HMG-CoA reductase"/>
    <property type="match status" value="1"/>
</dbReference>
<evidence type="ECO:0000313" key="6">
    <source>
        <dbReference type="Proteomes" id="UP001156666"/>
    </source>
</evidence>
<dbReference type="InterPro" id="IPR009029">
    <property type="entry name" value="HMG_CoA_Rdtase_sub-bd_dom_sf"/>
</dbReference>
<dbReference type="InterPro" id="IPR023076">
    <property type="entry name" value="HMG_CoA_Rdtase_CS"/>
</dbReference>
<dbReference type="Gene3D" id="3.90.770.10">
    <property type="entry name" value="3-hydroxy-3-methylglutaryl-coenzyme A Reductase, Chain A, domain 2"/>
    <property type="match status" value="1"/>
</dbReference>
<dbReference type="InterPro" id="IPR002202">
    <property type="entry name" value="HMG_CoA_Rdtase"/>
</dbReference>
<dbReference type="GO" id="GO:0004420">
    <property type="term" value="F:hydroxymethylglutaryl-CoA reductase (NADPH) activity"/>
    <property type="evidence" value="ECO:0007669"/>
    <property type="project" value="UniProtKB-EC"/>
</dbReference>